<accession>A0A5P8D6F3</accession>
<keyword evidence="2" id="KW-1185">Reference proteome</keyword>
<evidence type="ECO:0000313" key="2">
    <source>
        <dbReference type="Proteomes" id="UP000326781"/>
    </source>
</evidence>
<dbReference type="EMBL" id="MN270891">
    <property type="protein sequence ID" value="QFP93899.1"/>
    <property type="molecule type" value="Genomic_DNA"/>
</dbReference>
<organism evidence="1 2">
    <name type="scientific">Pectobacterium phage Wc4</name>
    <dbReference type="NCBI Taxonomy" id="2652428"/>
    <lineage>
        <taxon>Viruses</taxon>
        <taxon>Duplodnaviria</taxon>
        <taxon>Heunggongvirae</taxon>
        <taxon>Uroviricota</taxon>
        <taxon>Caudoviricetes</taxon>
        <taxon>Andersonviridae</taxon>
        <taxon>Andersonviridae incertae sedis</taxon>
        <taxon>Arnovirus</taxon>
        <taxon>Arnovirus Wc4</taxon>
    </lineage>
</organism>
<name>A0A5P8D6F3_9CAUD</name>
<sequence>MSIKVYQRYRPIDECSYLYLYKMENGVQYGFSSYAKHNLTDMIDICEELSSNMHSYSPDSALEMLNDLDGRPFEEVYTLVGEV</sequence>
<dbReference type="Proteomes" id="UP000326781">
    <property type="component" value="Segment"/>
</dbReference>
<protein>
    <submittedName>
        <fullName evidence="1">Uncharacterized protein</fullName>
    </submittedName>
</protein>
<evidence type="ECO:0000313" key="1">
    <source>
        <dbReference type="EMBL" id="QFP93899.1"/>
    </source>
</evidence>
<proteinExistence type="predicted"/>
<reference evidence="1 2" key="1">
    <citation type="submission" date="2019-08" db="EMBL/GenBank/DDBJ databases">
        <title>Six bacteriophages against potato bacterial diseases.</title>
        <authorList>
            <person name="Zhang X."/>
            <person name="Kering K."/>
        </authorList>
    </citation>
    <scope>NUCLEOTIDE SEQUENCE [LARGE SCALE GENOMIC DNA]</scope>
</reference>